<evidence type="ECO:0000313" key="4">
    <source>
        <dbReference type="Proteomes" id="UP000217771"/>
    </source>
</evidence>
<evidence type="ECO:0000259" key="2">
    <source>
        <dbReference type="Pfam" id="PF02627"/>
    </source>
</evidence>
<keyword evidence="4" id="KW-1185">Reference proteome</keyword>
<keyword evidence="1" id="KW-0732">Signal</keyword>
<dbReference type="PANTHER" id="PTHR33570">
    <property type="entry name" value="4-CARBOXYMUCONOLACTONE DECARBOXYLASE FAMILY PROTEIN"/>
    <property type="match status" value="1"/>
</dbReference>
<dbReference type="Gene3D" id="1.20.1290.10">
    <property type="entry name" value="AhpD-like"/>
    <property type="match status" value="1"/>
</dbReference>
<dbReference type="InterPro" id="IPR029032">
    <property type="entry name" value="AhpD-like"/>
</dbReference>
<sequence>MLSITTPGKASLASLALAATAALPFTAQATTTEARSERGAEMIRHLNNGEAQPNLEAMREEFPFLAEATEAYALGDVWGRDVLDDRTRQLAAVAAMAAMGETGIMRVHAGYALNVGVSEEELKEVIYMITVPAGFTRAITASQALSEVFAEHRSTSRMESSQ</sequence>
<dbReference type="GO" id="GO:0051920">
    <property type="term" value="F:peroxiredoxin activity"/>
    <property type="evidence" value="ECO:0007669"/>
    <property type="project" value="InterPro"/>
</dbReference>
<dbReference type="SUPFAM" id="SSF69118">
    <property type="entry name" value="AhpD-like"/>
    <property type="match status" value="1"/>
</dbReference>
<organism evidence="3 4">
    <name type="scientific">Halomonas salipaludis</name>
    <dbReference type="NCBI Taxonomy" id="2032625"/>
    <lineage>
        <taxon>Bacteria</taxon>
        <taxon>Pseudomonadati</taxon>
        <taxon>Pseudomonadota</taxon>
        <taxon>Gammaproteobacteria</taxon>
        <taxon>Oceanospirillales</taxon>
        <taxon>Halomonadaceae</taxon>
        <taxon>Halomonas</taxon>
    </lineage>
</organism>
<name>A0A2A2F140_9GAMM</name>
<proteinExistence type="predicted"/>
<dbReference type="OrthoDB" id="9801400at2"/>
<dbReference type="RefSeq" id="WP_095620023.1">
    <property type="nucleotide sequence ID" value="NZ_NSKB01000002.1"/>
</dbReference>
<evidence type="ECO:0000313" key="3">
    <source>
        <dbReference type="EMBL" id="PAU78349.1"/>
    </source>
</evidence>
<dbReference type="AlphaFoldDB" id="A0A2A2F140"/>
<gene>
    <name evidence="3" type="ORF">CK498_06460</name>
</gene>
<dbReference type="Proteomes" id="UP000217771">
    <property type="component" value="Unassembled WGS sequence"/>
</dbReference>
<dbReference type="EMBL" id="NSKB01000002">
    <property type="protein sequence ID" value="PAU78349.1"/>
    <property type="molecule type" value="Genomic_DNA"/>
</dbReference>
<evidence type="ECO:0000256" key="1">
    <source>
        <dbReference type="SAM" id="SignalP"/>
    </source>
</evidence>
<accession>A0A2A2F140</accession>
<dbReference type="InterPro" id="IPR003779">
    <property type="entry name" value="CMD-like"/>
</dbReference>
<feature type="signal peptide" evidence="1">
    <location>
        <begin position="1"/>
        <end position="29"/>
    </location>
</feature>
<dbReference type="InterPro" id="IPR052512">
    <property type="entry name" value="4CMD/NDH-1_regulator"/>
</dbReference>
<dbReference type="PANTHER" id="PTHR33570:SF2">
    <property type="entry name" value="CARBOXYMUCONOLACTONE DECARBOXYLASE-LIKE DOMAIN-CONTAINING PROTEIN"/>
    <property type="match status" value="1"/>
</dbReference>
<reference evidence="3 4" key="1">
    <citation type="submission" date="2017-08" db="EMBL/GenBank/DDBJ databases">
        <title>Halomonas alkalisoli sp. nov., isolated from saline alkaline soil.</title>
        <authorList>
            <person name="Wang D."/>
            <person name="Zhang G."/>
        </authorList>
    </citation>
    <scope>NUCLEOTIDE SEQUENCE [LARGE SCALE GENOMIC DNA]</scope>
    <source>
        <strain evidence="3 4">WRN001</strain>
    </source>
</reference>
<feature type="chain" id="PRO_5013149719" evidence="1">
    <location>
        <begin position="30"/>
        <end position="162"/>
    </location>
</feature>
<dbReference type="Pfam" id="PF02627">
    <property type="entry name" value="CMD"/>
    <property type="match status" value="1"/>
</dbReference>
<protein>
    <submittedName>
        <fullName evidence="3">4-carboxymuconolactone decarboxylase</fullName>
    </submittedName>
</protein>
<feature type="domain" description="Carboxymuconolactone decarboxylase-like" evidence="2">
    <location>
        <begin position="65"/>
        <end position="146"/>
    </location>
</feature>
<comment type="caution">
    <text evidence="3">The sequence shown here is derived from an EMBL/GenBank/DDBJ whole genome shotgun (WGS) entry which is preliminary data.</text>
</comment>